<sequence>MLIFELLFIISLGLILLLICFVIVITFIESYFLDAPFVSTEKSIIDKIISNLRLDEKSVLIDLGCGDGRILRHAVIKIKSMSAIGFEYSLVPFLLAKFTSRCFKQIQIKKTSIFNANIQNATHIYVYLYPKCLNKLGEKFKKECQDGVKIISCDFEIKNFKLIDTIILDDKLSKYKHKLFIYNIK</sequence>
<name>A0A1G2TZ98_9BACT</name>
<dbReference type="Proteomes" id="UP000178404">
    <property type="component" value="Unassembled WGS sequence"/>
</dbReference>
<dbReference type="GO" id="GO:0016279">
    <property type="term" value="F:protein-lysine N-methyltransferase activity"/>
    <property type="evidence" value="ECO:0007669"/>
    <property type="project" value="InterPro"/>
</dbReference>
<keyword evidence="3" id="KW-0949">S-adenosyl-L-methionine</keyword>
<reference evidence="5 6" key="1">
    <citation type="journal article" date="2016" name="Nat. Commun.">
        <title>Thousands of microbial genomes shed light on interconnected biogeochemical processes in an aquifer system.</title>
        <authorList>
            <person name="Anantharaman K."/>
            <person name="Brown C.T."/>
            <person name="Hug L.A."/>
            <person name="Sharon I."/>
            <person name="Castelle C.J."/>
            <person name="Probst A.J."/>
            <person name="Thomas B.C."/>
            <person name="Singh A."/>
            <person name="Wilkins M.J."/>
            <person name="Karaoz U."/>
            <person name="Brodie E.L."/>
            <person name="Williams K.H."/>
            <person name="Hubbard S.S."/>
            <person name="Banfield J.F."/>
        </authorList>
    </citation>
    <scope>NUCLEOTIDE SEQUENCE [LARGE SCALE GENOMIC DNA]</scope>
</reference>
<dbReference type="PANTHER" id="PTHR13610:SF9">
    <property type="entry name" value="FI06469P"/>
    <property type="match status" value="1"/>
</dbReference>
<gene>
    <name evidence="5" type="ORF">A3A90_01755</name>
</gene>
<keyword evidence="2" id="KW-0808">Transferase</keyword>
<dbReference type="GO" id="GO:0032259">
    <property type="term" value="P:methylation"/>
    <property type="evidence" value="ECO:0007669"/>
    <property type="project" value="UniProtKB-KW"/>
</dbReference>
<organism evidence="5 6">
    <name type="scientific">Candidatus Zambryskibacteria bacterium RIFCSPLOWO2_01_FULL_35_19</name>
    <dbReference type="NCBI Taxonomy" id="1802757"/>
    <lineage>
        <taxon>Bacteria</taxon>
        <taxon>Candidatus Zambryskiibacteriota</taxon>
    </lineage>
</organism>
<evidence type="ECO:0000313" key="5">
    <source>
        <dbReference type="EMBL" id="OHB02635.1"/>
    </source>
</evidence>
<evidence type="ECO:0000256" key="1">
    <source>
        <dbReference type="ARBA" id="ARBA00022603"/>
    </source>
</evidence>
<keyword evidence="4" id="KW-1133">Transmembrane helix</keyword>
<dbReference type="InterPro" id="IPR026170">
    <property type="entry name" value="FAM173A/B"/>
</dbReference>
<evidence type="ECO:0000256" key="3">
    <source>
        <dbReference type="ARBA" id="ARBA00022691"/>
    </source>
</evidence>
<feature type="transmembrane region" description="Helical" evidence="4">
    <location>
        <begin position="6"/>
        <end position="28"/>
    </location>
</feature>
<evidence type="ECO:0008006" key="7">
    <source>
        <dbReference type="Google" id="ProtNLM"/>
    </source>
</evidence>
<evidence type="ECO:0000256" key="4">
    <source>
        <dbReference type="SAM" id="Phobius"/>
    </source>
</evidence>
<comment type="caution">
    <text evidence="5">The sequence shown here is derived from an EMBL/GenBank/DDBJ whole genome shotgun (WGS) entry which is preliminary data.</text>
</comment>
<dbReference type="SUPFAM" id="SSF53335">
    <property type="entry name" value="S-adenosyl-L-methionine-dependent methyltransferases"/>
    <property type="match status" value="1"/>
</dbReference>
<dbReference type="EMBL" id="MHWA01000001">
    <property type="protein sequence ID" value="OHB02635.1"/>
    <property type="molecule type" value="Genomic_DNA"/>
</dbReference>
<dbReference type="InterPro" id="IPR029063">
    <property type="entry name" value="SAM-dependent_MTases_sf"/>
</dbReference>
<accession>A0A1G2TZ98</accession>
<protein>
    <recommendedName>
        <fullName evidence="7">DOT1 domain-containing protein</fullName>
    </recommendedName>
</protein>
<dbReference type="AlphaFoldDB" id="A0A1G2TZ98"/>
<keyword evidence="4" id="KW-0812">Transmembrane</keyword>
<evidence type="ECO:0000256" key="2">
    <source>
        <dbReference type="ARBA" id="ARBA00022679"/>
    </source>
</evidence>
<dbReference type="PANTHER" id="PTHR13610">
    <property type="entry name" value="METHYLTRANSFERASE DOMAIN-CONTAINING PROTEIN"/>
    <property type="match status" value="1"/>
</dbReference>
<dbReference type="Gene3D" id="3.40.50.150">
    <property type="entry name" value="Vaccinia Virus protein VP39"/>
    <property type="match status" value="1"/>
</dbReference>
<evidence type="ECO:0000313" key="6">
    <source>
        <dbReference type="Proteomes" id="UP000178404"/>
    </source>
</evidence>
<proteinExistence type="predicted"/>
<keyword evidence="4" id="KW-0472">Membrane</keyword>
<keyword evidence="1" id="KW-0489">Methyltransferase</keyword>